<evidence type="ECO:0000313" key="3">
    <source>
        <dbReference type="EMBL" id="EFX66492.1"/>
    </source>
</evidence>
<organism evidence="3 4">
    <name type="scientific">Daphnia pulex</name>
    <name type="common">Water flea</name>
    <dbReference type="NCBI Taxonomy" id="6669"/>
    <lineage>
        <taxon>Eukaryota</taxon>
        <taxon>Metazoa</taxon>
        <taxon>Ecdysozoa</taxon>
        <taxon>Arthropoda</taxon>
        <taxon>Crustacea</taxon>
        <taxon>Branchiopoda</taxon>
        <taxon>Diplostraca</taxon>
        <taxon>Cladocera</taxon>
        <taxon>Anomopoda</taxon>
        <taxon>Daphniidae</taxon>
        <taxon>Daphnia</taxon>
    </lineage>
</organism>
<dbReference type="PANTHER" id="PTHR36943:SF1">
    <property type="entry name" value="CCHC-TYPE DOMAIN-CONTAINING PROTEIN"/>
    <property type="match status" value="1"/>
</dbReference>
<dbReference type="KEGG" id="dpx:DAPPUDRAFT_116338"/>
<feature type="region of interest" description="Disordered" evidence="2">
    <location>
        <begin position="616"/>
        <end position="656"/>
    </location>
</feature>
<sequence length="1014" mass="116742">MIDIVAVTILTLLFNQICWIIDLFNRSIKTGTQLLAVNPKKIELEDNCATKHVINKGLWSTSGDDLKHKSFRRSLEKVMDEINLILLENERLFNELSLLQSQLTDSNSKLEMFQNVNDEFAITESELEKNKSVFTNITKINLCLTNDDSQLRQHIEARDTQLSAVNPNKIEPGVLCVSGPVISDGISTTSGDDLNQPRFLRSMAKMTDEINLILLENERLANELSLLQSQLTDSNSKLQMFQNVNDELEITESELEKNKSVFTDITKINLCLTNDGLRLRRQIEERDTQQLSAVNPNKIEPEFLCVSGPVIENGISTTSGDDLNQPRFLRSMAKVMDEINLILLENERLFNELSQLQSQLTDSNSKLQMFQNVNDELAITESELEKKRSVITGIRKINLCLTNDDSWLRRHSKDRDSWANQPQHLPEDSYVMPQNQQGLSNLLEKRDYQAREKPEDPYVLPPIPEKLVFFEKKDNQPQHLPENPHALTPNPKKSDLSEKKDEEVGMRYLSDEKNSNELYPWVLLEVLRSNQRYQIKPCIQLPFLQSFNPENPDLVEGLQTDSQFHLKPGDLHVMHSCRNAEKIDWFEKNESQHIPEDPHALPQNQEKSNLSEKKYNLPRHKTGETNALPLNSPKIDLKGKKDNQPRHQPEVPSFVLLPINQENSDLFEKKDYQPQHIPENQHGWPPNPQKSDLLEKKFEHPRHKQEDSHALPENQENSDLLEKKDNLRQHKTEVTNALPLNPEKCDLMEKKDNQLQLEPEVPSNVLPPNPAEKSHSFEKIDNEVIKDRKFCRKEHQEESQRQQTEPEKPKEKQEKNVHETLKHIRQNIKKSLLSVKGLLQQPKQVASENNPIIDKCIIYGKTFPLCKGENEFKIAVVNYNFWESIGKPPIVKANWTLTSKTGKNLPLLGEITVKIVVNDKKRMIPIAVINNPLETNALKNIYIGNSDLPIRGMKPLKRMELLFRKLRKQEPKKGSETFATWSWSLSVGIEADLTRSPSVRLRKYLPVQSSSGYS</sequence>
<gene>
    <name evidence="3" type="ORF">DAPPUDRAFT_116338</name>
</gene>
<keyword evidence="1" id="KW-0175">Coiled coil</keyword>
<feature type="coiled-coil region" evidence="1">
    <location>
        <begin position="203"/>
        <end position="258"/>
    </location>
</feature>
<dbReference type="EMBL" id="GL732702">
    <property type="protein sequence ID" value="EFX66492.1"/>
    <property type="molecule type" value="Genomic_DNA"/>
</dbReference>
<dbReference type="Proteomes" id="UP000000305">
    <property type="component" value="Unassembled WGS sequence"/>
</dbReference>
<reference evidence="3 4" key="1">
    <citation type="journal article" date="2011" name="Science">
        <title>The ecoresponsive genome of Daphnia pulex.</title>
        <authorList>
            <person name="Colbourne J.K."/>
            <person name="Pfrender M.E."/>
            <person name="Gilbert D."/>
            <person name="Thomas W.K."/>
            <person name="Tucker A."/>
            <person name="Oakley T.H."/>
            <person name="Tokishita S."/>
            <person name="Aerts A."/>
            <person name="Arnold G.J."/>
            <person name="Basu M.K."/>
            <person name="Bauer D.J."/>
            <person name="Caceres C.E."/>
            <person name="Carmel L."/>
            <person name="Casola C."/>
            <person name="Choi J.H."/>
            <person name="Detter J.C."/>
            <person name="Dong Q."/>
            <person name="Dusheyko S."/>
            <person name="Eads B.D."/>
            <person name="Frohlich T."/>
            <person name="Geiler-Samerotte K.A."/>
            <person name="Gerlach D."/>
            <person name="Hatcher P."/>
            <person name="Jogdeo S."/>
            <person name="Krijgsveld J."/>
            <person name="Kriventseva E.V."/>
            <person name="Kultz D."/>
            <person name="Laforsch C."/>
            <person name="Lindquist E."/>
            <person name="Lopez J."/>
            <person name="Manak J.R."/>
            <person name="Muller J."/>
            <person name="Pangilinan J."/>
            <person name="Patwardhan R.P."/>
            <person name="Pitluck S."/>
            <person name="Pritham E.J."/>
            <person name="Rechtsteiner A."/>
            <person name="Rho M."/>
            <person name="Rogozin I.B."/>
            <person name="Sakarya O."/>
            <person name="Salamov A."/>
            <person name="Schaack S."/>
            <person name="Shapiro H."/>
            <person name="Shiga Y."/>
            <person name="Skalitzky C."/>
            <person name="Smith Z."/>
            <person name="Souvorov A."/>
            <person name="Sung W."/>
            <person name="Tang Z."/>
            <person name="Tsuchiya D."/>
            <person name="Tu H."/>
            <person name="Vos H."/>
            <person name="Wang M."/>
            <person name="Wolf Y.I."/>
            <person name="Yamagata H."/>
            <person name="Yamada T."/>
            <person name="Ye Y."/>
            <person name="Shaw J.R."/>
            <person name="Andrews J."/>
            <person name="Crease T.J."/>
            <person name="Tang H."/>
            <person name="Lucas S.M."/>
            <person name="Robertson H.M."/>
            <person name="Bork P."/>
            <person name="Koonin E.V."/>
            <person name="Zdobnov E.M."/>
            <person name="Grigoriev I.V."/>
            <person name="Lynch M."/>
            <person name="Boore J.L."/>
        </authorList>
    </citation>
    <scope>NUCLEOTIDE SEQUENCE [LARGE SCALE GENOMIC DNA]</scope>
</reference>
<accession>E9HP36</accession>
<evidence type="ECO:0000313" key="4">
    <source>
        <dbReference type="Proteomes" id="UP000000305"/>
    </source>
</evidence>
<keyword evidence="4" id="KW-1185">Reference proteome</keyword>
<feature type="region of interest" description="Disordered" evidence="2">
    <location>
        <begin position="476"/>
        <end position="500"/>
    </location>
</feature>
<feature type="region of interest" description="Disordered" evidence="2">
    <location>
        <begin position="792"/>
        <end position="817"/>
    </location>
</feature>
<feature type="compositionally biased region" description="Basic and acidic residues" evidence="2">
    <location>
        <begin position="699"/>
        <end position="710"/>
    </location>
</feature>
<evidence type="ECO:0000256" key="1">
    <source>
        <dbReference type="SAM" id="Coils"/>
    </source>
</evidence>
<feature type="region of interest" description="Disordered" evidence="2">
    <location>
        <begin position="758"/>
        <end position="779"/>
    </location>
</feature>
<dbReference type="PANTHER" id="PTHR36943">
    <property type="entry name" value="CCHC-TYPE DOMAIN-CONTAINING PROTEIN"/>
    <property type="match status" value="1"/>
</dbReference>
<evidence type="ECO:0000256" key="2">
    <source>
        <dbReference type="SAM" id="MobiDB-lite"/>
    </source>
</evidence>
<feature type="compositionally biased region" description="Basic and acidic residues" evidence="2">
    <location>
        <begin position="635"/>
        <end position="649"/>
    </location>
</feature>
<dbReference type="OrthoDB" id="10532815at2759"/>
<proteinExistence type="predicted"/>
<dbReference type="AlphaFoldDB" id="E9HP36"/>
<name>E9HP36_DAPPU</name>
<feature type="region of interest" description="Disordered" evidence="2">
    <location>
        <begin position="699"/>
        <end position="719"/>
    </location>
</feature>
<dbReference type="HOGENOM" id="CLU_297214_0_0_1"/>
<dbReference type="InParanoid" id="E9HP36"/>
<dbReference type="PhylomeDB" id="E9HP36"/>
<feature type="coiled-coil region" evidence="1">
    <location>
        <begin position="339"/>
        <end position="366"/>
    </location>
</feature>
<protein>
    <submittedName>
        <fullName evidence="3">Uncharacterized protein</fullName>
    </submittedName>
</protein>